<keyword evidence="2" id="KW-1185">Reference proteome</keyword>
<gene>
    <name evidence="1" type="ORF">J5474_01015</name>
</gene>
<dbReference type="RefSeq" id="WP_209358491.1">
    <property type="nucleotide sequence ID" value="NZ_JAGISH010000001.1"/>
</dbReference>
<organism evidence="1 2">
    <name type="scientific">Sagittula salina</name>
    <dbReference type="NCBI Taxonomy" id="2820268"/>
    <lineage>
        <taxon>Bacteria</taxon>
        <taxon>Pseudomonadati</taxon>
        <taxon>Pseudomonadota</taxon>
        <taxon>Alphaproteobacteria</taxon>
        <taxon>Rhodobacterales</taxon>
        <taxon>Roseobacteraceae</taxon>
        <taxon>Sagittula</taxon>
    </lineage>
</organism>
<dbReference type="AlphaFoldDB" id="A0A940MMA3"/>
<reference evidence="1" key="1">
    <citation type="submission" date="2021-03" db="EMBL/GenBank/DDBJ databases">
        <title>Sagittula salina sp. nov. strain M10.9X isolated from the marine waste.</title>
        <authorList>
            <person name="Satari L."/>
            <person name="Molina-Menor E."/>
            <person name="Vidal-Verdu A."/>
            <person name="Pascual J."/>
            <person name="Pereto J."/>
            <person name="Porcar M."/>
        </authorList>
    </citation>
    <scope>NUCLEOTIDE SEQUENCE</scope>
    <source>
        <strain evidence="1">M10.9X</strain>
    </source>
</reference>
<accession>A0A940MMA3</accession>
<name>A0A940MMA3_9RHOB</name>
<evidence type="ECO:0000313" key="1">
    <source>
        <dbReference type="EMBL" id="MBP0481073.1"/>
    </source>
</evidence>
<proteinExistence type="predicted"/>
<evidence type="ECO:0000313" key="2">
    <source>
        <dbReference type="Proteomes" id="UP000675940"/>
    </source>
</evidence>
<evidence type="ECO:0008006" key="3">
    <source>
        <dbReference type="Google" id="ProtNLM"/>
    </source>
</evidence>
<dbReference type="EMBL" id="JAGISH010000001">
    <property type="protein sequence ID" value="MBP0481073.1"/>
    <property type="molecule type" value="Genomic_DNA"/>
</dbReference>
<comment type="caution">
    <text evidence="1">The sequence shown here is derived from an EMBL/GenBank/DDBJ whole genome shotgun (WGS) entry which is preliminary data.</text>
</comment>
<sequence>MAYIDQSAIRFSGQFTGSTLRQRIARMLETPFDRRYRQRTAAITALRAKSDADLAAMGLTREDIVSHVFSGRATMR</sequence>
<dbReference type="Proteomes" id="UP000675940">
    <property type="component" value="Unassembled WGS sequence"/>
</dbReference>
<protein>
    <recommendedName>
        <fullName evidence="3">DUF1127 domain-containing protein</fullName>
    </recommendedName>
</protein>